<gene>
    <name evidence="4" type="ORF">FLL45_02830</name>
</gene>
<dbReference type="InterPro" id="IPR036291">
    <property type="entry name" value="NAD(P)-bd_dom_sf"/>
</dbReference>
<reference evidence="4 5" key="1">
    <citation type="submission" date="2019-06" db="EMBL/GenBank/DDBJ databases">
        <title>Draft genome of Aliikangiella marina GYP-15.</title>
        <authorList>
            <person name="Wang G."/>
        </authorList>
    </citation>
    <scope>NUCLEOTIDE SEQUENCE [LARGE SCALE GENOMIC DNA]</scope>
    <source>
        <strain evidence="4 5">GYP-15</strain>
    </source>
</reference>
<dbReference type="AlphaFoldDB" id="A0A545TI60"/>
<keyword evidence="2" id="KW-0560">Oxidoreductase</keyword>
<dbReference type="PANTHER" id="PTHR44196">
    <property type="entry name" value="DEHYDROGENASE/REDUCTASE SDR FAMILY MEMBER 7B"/>
    <property type="match status" value="1"/>
</dbReference>
<protein>
    <submittedName>
        <fullName evidence="4">SDR family oxidoreductase</fullName>
    </submittedName>
</protein>
<evidence type="ECO:0000256" key="2">
    <source>
        <dbReference type="ARBA" id="ARBA00023002"/>
    </source>
</evidence>
<dbReference type="SUPFAM" id="SSF51735">
    <property type="entry name" value="NAD(P)-binding Rossmann-fold domains"/>
    <property type="match status" value="1"/>
</dbReference>
<comment type="caution">
    <text evidence="4">The sequence shown here is derived from an EMBL/GenBank/DDBJ whole genome shotgun (WGS) entry which is preliminary data.</text>
</comment>
<sequence>MDLRNQVVWITGASSGIGAELANQLDKIGAKLILSARNEAALIEWVKSSHHPDNHKVISFDLMNIESFPSVVASAQQAFGQIDVLINNGGISQRSLALDTELAVDRQVMEVDYFAPVALTKAVVPLMITRGSGLVVNIASVAGKIGSPLRSAYAGAKHALIGFMDCLRAEIASAGVRVVNICPGFVRTNISFNALTANNSQYGLLDEEIASGMPVDEFVTLMLRKLSSNQSEIIIASGKPKLGYQLRRFLPNLYHRLLPKLYQRRG</sequence>
<dbReference type="EMBL" id="VIKR01000001">
    <property type="protein sequence ID" value="TQV76904.1"/>
    <property type="molecule type" value="Genomic_DNA"/>
</dbReference>
<dbReference type="PANTHER" id="PTHR44196:SF1">
    <property type="entry name" value="DEHYDROGENASE_REDUCTASE SDR FAMILY MEMBER 7B"/>
    <property type="match status" value="1"/>
</dbReference>
<evidence type="ECO:0000256" key="3">
    <source>
        <dbReference type="RuleBase" id="RU000363"/>
    </source>
</evidence>
<evidence type="ECO:0000313" key="4">
    <source>
        <dbReference type="EMBL" id="TQV76904.1"/>
    </source>
</evidence>
<comment type="similarity">
    <text evidence="1 3">Belongs to the short-chain dehydrogenases/reductases (SDR) family.</text>
</comment>
<organism evidence="4 5">
    <name type="scientific">Aliikangiella marina</name>
    <dbReference type="NCBI Taxonomy" id="1712262"/>
    <lineage>
        <taxon>Bacteria</taxon>
        <taxon>Pseudomonadati</taxon>
        <taxon>Pseudomonadota</taxon>
        <taxon>Gammaproteobacteria</taxon>
        <taxon>Oceanospirillales</taxon>
        <taxon>Pleioneaceae</taxon>
        <taxon>Aliikangiella</taxon>
    </lineage>
</organism>
<dbReference type="Pfam" id="PF00106">
    <property type="entry name" value="adh_short"/>
    <property type="match status" value="1"/>
</dbReference>
<dbReference type="RefSeq" id="WP_142888264.1">
    <property type="nucleotide sequence ID" value="NZ_VIKR01000001.1"/>
</dbReference>
<name>A0A545TI60_9GAMM</name>
<keyword evidence="5" id="KW-1185">Reference proteome</keyword>
<proteinExistence type="inferred from homology"/>
<dbReference type="PRINTS" id="PR00081">
    <property type="entry name" value="GDHRDH"/>
</dbReference>
<dbReference type="InterPro" id="IPR002347">
    <property type="entry name" value="SDR_fam"/>
</dbReference>
<dbReference type="GO" id="GO:0016020">
    <property type="term" value="C:membrane"/>
    <property type="evidence" value="ECO:0007669"/>
    <property type="project" value="TreeGrafter"/>
</dbReference>
<dbReference type="PRINTS" id="PR00080">
    <property type="entry name" value="SDRFAMILY"/>
</dbReference>
<dbReference type="GO" id="GO:0016491">
    <property type="term" value="F:oxidoreductase activity"/>
    <property type="evidence" value="ECO:0007669"/>
    <property type="project" value="UniProtKB-KW"/>
</dbReference>
<dbReference type="NCBIfam" id="NF004825">
    <property type="entry name" value="PRK06181.1"/>
    <property type="match status" value="1"/>
</dbReference>
<dbReference type="Gene3D" id="3.40.50.720">
    <property type="entry name" value="NAD(P)-binding Rossmann-like Domain"/>
    <property type="match status" value="1"/>
</dbReference>
<evidence type="ECO:0000313" key="5">
    <source>
        <dbReference type="Proteomes" id="UP000317839"/>
    </source>
</evidence>
<dbReference type="OrthoDB" id="9810734at2"/>
<dbReference type="Proteomes" id="UP000317839">
    <property type="component" value="Unassembled WGS sequence"/>
</dbReference>
<dbReference type="PROSITE" id="PS00061">
    <property type="entry name" value="ADH_SHORT"/>
    <property type="match status" value="1"/>
</dbReference>
<evidence type="ECO:0000256" key="1">
    <source>
        <dbReference type="ARBA" id="ARBA00006484"/>
    </source>
</evidence>
<accession>A0A545TI60</accession>
<dbReference type="InterPro" id="IPR020904">
    <property type="entry name" value="Sc_DH/Rdtase_CS"/>
</dbReference>